<dbReference type="PANTHER" id="PTHR42717">
    <property type="entry name" value="DIHYDROOROTASE-RELATED"/>
    <property type="match status" value="1"/>
</dbReference>
<dbReference type="SUPFAM" id="SSF51338">
    <property type="entry name" value="Composite domain of metallo-dependent hydrolases"/>
    <property type="match status" value="1"/>
</dbReference>
<dbReference type="eggNOG" id="COG3964">
    <property type="taxonomic scope" value="Bacteria"/>
</dbReference>
<feature type="site" description="Transition state stabilizer" evidence="3">
    <location>
        <position position="161"/>
    </location>
</feature>
<dbReference type="Gene3D" id="3.20.20.140">
    <property type="entry name" value="Metal-dependent hydrolases"/>
    <property type="match status" value="1"/>
</dbReference>
<feature type="binding site" description="via carbamate group" evidence="1">
    <location>
        <position position="159"/>
    </location>
    <ligand>
        <name>Zn(2+)</name>
        <dbReference type="ChEBI" id="CHEBI:29105"/>
        <label>1</label>
    </ligand>
</feature>
<proteinExistence type="predicted"/>
<evidence type="ECO:0000256" key="3">
    <source>
        <dbReference type="PIRSR" id="PIRSR039004-3"/>
    </source>
</evidence>
<evidence type="ECO:0000313" key="5">
    <source>
        <dbReference type="Proteomes" id="UP000010119"/>
    </source>
</evidence>
<keyword evidence="5" id="KW-1185">Reference proteome</keyword>
<organism evidence="4 5">
    <name type="scientific">Listeria grayi DSM 20601</name>
    <dbReference type="NCBI Taxonomy" id="525367"/>
    <lineage>
        <taxon>Bacteria</taxon>
        <taxon>Bacillati</taxon>
        <taxon>Bacillota</taxon>
        <taxon>Bacilli</taxon>
        <taxon>Bacillales</taxon>
        <taxon>Listeriaceae</taxon>
        <taxon>Listeria</taxon>
    </lineage>
</organism>
<sequence>MYEKEGMTMYDILIKNGRTPSRETIDIAIQADKIAEIGSNLEVEAQRVIDLHGDSYVSAGWIDDHVHCYEEMDLYYDSPDEQGYKAGVTTIIDAGSTGAENMDRFHQLLKDVKTNVFAMINISKTGIVRQDELSDMRNIQAELVREKVKAFPAFIVGLKARMSKTVVGDNDILPLEEAKKIQQQVDLPLMVHIGSNPPTLETILAELEQGDIVTHCFNGKANGIFDKENHSIKNFAKEAYEKGIIFDVGHGTDSFNFDVAEAAKAEHITPYTISTDLYHRNRESGPVYDMATTLEKLLAVGYSLAEIIPMVTSHPAASFKLKGKGELKKGADADITIFNVGSGSKELVDSNGNTRTINQLIKPTTAIIGGAIYDI</sequence>
<dbReference type="InterPro" id="IPR011059">
    <property type="entry name" value="Metal-dep_hydrolase_composite"/>
</dbReference>
<feature type="binding site" evidence="1">
    <location>
        <position position="215"/>
    </location>
    <ligand>
        <name>Zn(2+)</name>
        <dbReference type="ChEBI" id="CHEBI:29105"/>
        <label>2</label>
    </ligand>
</feature>
<comment type="caution">
    <text evidence="4">The sequence shown here is derived from an EMBL/GenBank/DDBJ whole genome shotgun (WGS) entry which is preliminary data.</text>
</comment>
<protein>
    <submittedName>
        <fullName evidence="4">Amidohydrolase, EF_0837/AHA_3915 family</fullName>
    </submittedName>
</protein>
<dbReference type="Gene3D" id="2.30.40.10">
    <property type="entry name" value="Urease, subunit C, domain 1"/>
    <property type="match status" value="1"/>
</dbReference>
<dbReference type="PANTHER" id="PTHR42717:SF1">
    <property type="entry name" value="IMIDAZOLONEPROPIONASE AND RELATED AMIDOHYDROLASES"/>
    <property type="match status" value="1"/>
</dbReference>
<dbReference type="InterPro" id="IPR047601">
    <property type="entry name" value="EF_0837-like"/>
</dbReference>
<evidence type="ECO:0000313" key="4">
    <source>
        <dbReference type="EMBL" id="EFI84141.1"/>
    </source>
</evidence>
<dbReference type="GO" id="GO:0019213">
    <property type="term" value="F:deacetylase activity"/>
    <property type="evidence" value="ECO:0007669"/>
    <property type="project" value="InterPro"/>
</dbReference>
<feature type="modified residue" description="N6-carboxylysine" evidence="2">
    <location>
        <position position="159"/>
    </location>
</feature>
<name>D7UWT3_LISGR</name>
<dbReference type="NCBIfam" id="NF006689">
    <property type="entry name" value="PRK09237.1"/>
    <property type="match status" value="1"/>
</dbReference>
<evidence type="ECO:0000256" key="1">
    <source>
        <dbReference type="PIRSR" id="PIRSR039004-1"/>
    </source>
</evidence>
<dbReference type="STRING" id="525367.HMPREF0556_10694"/>
<dbReference type="Pfam" id="PF22647">
    <property type="entry name" value="EF_0837-like_N"/>
    <property type="match status" value="1"/>
</dbReference>
<accession>D7UWT3</accession>
<dbReference type="Proteomes" id="UP000010119">
    <property type="component" value="Unassembled WGS sequence"/>
</dbReference>
<feature type="binding site" evidence="1">
    <location>
        <position position="67"/>
    </location>
    <ligand>
        <name>Zn(2+)</name>
        <dbReference type="ChEBI" id="CHEBI:29105"/>
        <label>1</label>
    </ligand>
</feature>
<keyword evidence="1" id="KW-0862">Zinc</keyword>
<dbReference type="InterPro" id="IPR032466">
    <property type="entry name" value="Metal_Hydrolase"/>
</dbReference>
<dbReference type="GO" id="GO:0016810">
    <property type="term" value="F:hydrolase activity, acting on carbon-nitrogen (but not peptide) bonds"/>
    <property type="evidence" value="ECO:0007669"/>
    <property type="project" value="InterPro"/>
</dbReference>
<dbReference type="AlphaFoldDB" id="D7UWT3"/>
<gene>
    <name evidence="4" type="ORF">HMPREF0556_10694</name>
</gene>
<dbReference type="SUPFAM" id="SSF51556">
    <property type="entry name" value="Metallo-dependent hydrolases"/>
    <property type="match status" value="1"/>
</dbReference>
<feature type="binding site" description="via carbamate group" evidence="1">
    <location>
        <position position="159"/>
    </location>
    <ligand>
        <name>Zn(2+)</name>
        <dbReference type="ChEBI" id="CHEBI:29105"/>
        <label>2</label>
    </ligand>
</feature>
<evidence type="ECO:0000256" key="2">
    <source>
        <dbReference type="PIRSR" id="PIRSR039004-2"/>
    </source>
</evidence>
<dbReference type="InterPro" id="IPR020043">
    <property type="entry name" value="Deacetylase_Atu3266-like"/>
</dbReference>
<feature type="binding site" evidence="1">
    <location>
        <position position="192"/>
    </location>
    <ligand>
        <name>Zn(2+)</name>
        <dbReference type="ChEBI" id="CHEBI:29105"/>
        <label>2</label>
    </ligand>
</feature>
<feature type="binding site" evidence="1">
    <location>
        <position position="65"/>
    </location>
    <ligand>
        <name>Zn(2+)</name>
        <dbReference type="ChEBI" id="CHEBI:29105"/>
        <label>1</label>
    </ligand>
</feature>
<dbReference type="GO" id="GO:0046872">
    <property type="term" value="F:metal ion binding"/>
    <property type="evidence" value="ECO:0007669"/>
    <property type="project" value="UniProtKB-KW"/>
</dbReference>
<dbReference type="HOGENOM" id="CLU_036699_1_0_9"/>
<dbReference type="EMBL" id="ACCR02000003">
    <property type="protein sequence ID" value="EFI84141.1"/>
    <property type="molecule type" value="Genomic_DNA"/>
</dbReference>
<dbReference type="NCBIfam" id="TIGR03583">
    <property type="entry name" value="EF_0837"/>
    <property type="match status" value="1"/>
</dbReference>
<feature type="binding site" evidence="1">
    <location>
        <position position="276"/>
    </location>
    <ligand>
        <name>Zn(2+)</name>
        <dbReference type="ChEBI" id="CHEBI:29105"/>
        <label>1</label>
    </ligand>
</feature>
<dbReference type="PIRSF" id="PIRSF039004">
    <property type="entry name" value="ADE_EF_0837"/>
    <property type="match status" value="1"/>
</dbReference>
<keyword evidence="1" id="KW-0479">Metal-binding</keyword>
<reference evidence="4" key="1">
    <citation type="submission" date="2010-06" db="EMBL/GenBank/DDBJ databases">
        <authorList>
            <person name="Muzny D."/>
            <person name="Qin X."/>
            <person name="Buhay C."/>
            <person name="Dugan-Rocha S."/>
            <person name="Ding Y."/>
            <person name="Chen G."/>
            <person name="Hawes A."/>
            <person name="Holder M."/>
            <person name="Jhangiani S."/>
            <person name="Johnson A."/>
            <person name="Khan Z."/>
            <person name="Li Z."/>
            <person name="Liu W."/>
            <person name="Liu X."/>
            <person name="Perez L."/>
            <person name="Shen H."/>
            <person name="Wang Q."/>
            <person name="Watt J."/>
            <person name="Xi L."/>
            <person name="Xin Y."/>
            <person name="Zhou J."/>
            <person name="Deng J."/>
            <person name="Jiang H."/>
            <person name="Liu Y."/>
            <person name="Qu J."/>
            <person name="Song X.-Z."/>
            <person name="Zhang L."/>
            <person name="Villasana D."/>
            <person name="Johnson A."/>
            <person name="Liu J."/>
            <person name="Liyanage D."/>
            <person name="Lorensuhewa L."/>
            <person name="Robinson T."/>
            <person name="Song A."/>
            <person name="Song B.-B."/>
            <person name="Dinh H."/>
            <person name="Thornton R."/>
            <person name="Coyle M."/>
            <person name="Francisco L."/>
            <person name="Jackson L."/>
            <person name="Javaid M."/>
            <person name="Korchina V."/>
            <person name="Kovar C."/>
            <person name="Mata R."/>
            <person name="Mathew T."/>
            <person name="Ngo R."/>
            <person name="Nguyen L."/>
            <person name="Nguyen N."/>
            <person name="Okwuonu G."/>
            <person name="Ongeri F."/>
            <person name="Pham C."/>
            <person name="Simmons D."/>
            <person name="Wilczek-Boney K."/>
            <person name="Hale W."/>
            <person name="Jakkamsetti A."/>
            <person name="Pham P."/>
            <person name="Ruth R."/>
            <person name="San Lucas F."/>
            <person name="Warren J."/>
            <person name="Zhang J."/>
            <person name="Zhao Z."/>
            <person name="Zhou C."/>
            <person name="Zhu D."/>
            <person name="Lee S."/>
            <person name="Bess C."/>
            <person name="Blankenburg K."/>
            <person name="Forbes L."/>
            <person name="Fu Q."/>
            <person name="Gubbala S."/>
            <person name="Hirani K."/>
            <person name="Jayaseelan J.C."/>
            <person name="Lara F."/>
            <person name="Munidasa M."/>
            <person name="Palculict T."/>
            <person name="Patil S."/>
            <person name="Pu L.-L."/>
            <person name="Saada N."/>
            <person name="Tang L."/>
            <person name="Weissenberger G."/>
            <person name="Zhu Y."/>
            <person name="Hemphill L."/>
            <person name="Shang Y."/>
            <person name="Youmans B."/>
            <person name="Ayvaz T."/>
            <person name="Ross M."/>
            <person name="Santibanez J."/>
            <person name="Aqrawi P."/>
            <person name="Gross S."/>
            <person name="Joshi V."/>
            <person name="Fowler G."/>
            <person name="Nazareth L."/>
            <person name="Reid J."/>
            <person name="Worley K."/>
            <person name="Petrosino J."/>
            <person name="Highlander S."/>
            <person name="Gibbs R."/>
        </authorList>
    </citation>
    <scope>NUCLEOTIDE SEQUENCE [LARGE SCALE GENOMIC DNA]</scope>
    <source>
        <strain evidence="4">DSM 20601</strain>
    </source>
</reference>